<dbReference type="CDD" id="cd02012">
    <property type="entry name" value="TPP_TK"/>
    <property type="match status" value="1"/>
</dbReference>
<evidence type="ECO:0000256" key="1">
    <source>
        <dbReference type="ARBA" id="ARBA00001964"/>
    </source>
</evidence>
<dbReference type="PANTHER" id="PTHR47514:SF1">
    <property type="entry name" value="TRANSKETOLASE N-TERMINAL SECTION-RELATED"/>
    <property type="match status" value="1"/>
</dbReference>
<sequence>MQAQTSTPDREISLDERAFRIRQKALRMGEVQGQGYVGQALGVADVLAVAYFHATRYQADDPEWEGRDRFLLSIGHYAIALYAALLEAGFVAESELESYGSDDSCLPMSGMAAYTPGMEITGGSLGHGLGIAVGMALGLKRKKSDSFVYNLLSDGELNEGSTWEAAMSASHHKLDNLIAIVDVNNQQADGPTPTTLGYEPLVDRWEAFGWYTQRVDGNDIEALVEAFDNARKHPETKPRMILCDTLMGKGVPFLEEREKTHFIRVDADEWQKALEVLEAGFKAS</sequence>
<reference evidence="6" key="1">
    <citation type="submission" date="2018-03" db="EMBL/GenBank/DDBJ databases">
        <authorList>
            <person name="Navarro De La Torre S."/>
        </authorList>
    </citation>
    <scope>NUCLEOTIDE SEQUENCE [LARGE SCALE GENOMIC DNA]</scope>
    <source>
        <strain evidence="6">EAod3</strain>
    </source>
</reference>
<dbReference type="AlphaFoldDB" id="A0A2R8CGL4"/>
<evidence type="ECO:0000256" key="2">
    <source>
        <dbReference type="ARBA" id="ARBA00007131"/>
    </source>
</evidence>
<evidence type="ECO:0000313" key="5">
    <source>
        <dbReference type="EMBL" id="SPJ32035.1"/>
    </source>
</evidence>
<dbReference type="PANTHER" id="PTHR47514">
    <property type="entry name" value="TRANSKETOLASE N-TERMINAL SECTION-RELATED"/>
    <property type="match status" value="1"/>
</dbReference>
<dbReference type="InterPro" id="IPR005474">
    <property type="entry name" value="Transketolase_N"/>
</dbReference>
<dbReference type="EC" id="2.2.1.1" evidence="5"/>
<dbReference type="SUPFAM" id="SSF52518">
    <property type="entry name" value="Thiamin diphosphate-binding fold (THDP-binding)"/>
    <property type="match status" value="1"/>
</dbReference>
<evidence type="ECO:0000313" key="6">
    <source>
        <dbReference type="Proteomes" id="UP000244934"/>
    </source>
</evidence>
<comment type="cofactor">
    <cofactor evidence="1">
        <name>thiamine diphosphate</name>
        <dbReference type="ChEBI" id="CHEBI:58937"/>
    </cofactor>
</comment>
<proteinExistence type="inferred from homology"/>
<feature type="domain" description="Transketolase N-terminal" evidence="4">
    <location>
        <begin position="25"/>
        <end position="273"/>
    </location>
</feature>
<protein>
    <submittedName>
        <fullName evidence="5">Transketolase</fullName>
        <ecNumber evidence="5">2.2.1.1</ecNumber>
    </submittedName>
</protein>
<dbReference type="InterPro" id="IPR029061">
    <property type="entry name" value="THDP-binding"/>
</dbReference>
<dbReference type="EMBL" id="ONZI01000001">
    <property type="protein sequence ID" value="SPJ32035.1"/>
    <property type="molecule type" value="Genomic_DNA"/>
</dbReference>
<dbReference type="Pfam" id="PF00456">
    <property type="entry name" value="Transketolase_N"/>
    <property type="match status" value="1"/>
</dbReference>
<evidence type="ECO:0000259" key="4">
    <source>
        <dbReference type="Pfam" id="PF00456"/>
    </source>
</evidence>
<keyword evidence="5" id="KW-0808">Transferase</keyword>
<name>A0A2R8CGL4_9GAMM</name>
<dbReference type="Proteomes" id="UP000244934">
    <property type="component" value="Unassembled WGS sequence"/>
</dbReference>
<dbReference type="Gene3D" id="3.40.50.970">
    <property type="match status" value="1"/>
</dbReference>
<dbReference type="GO" id="GO:0004802">
    <property type="term" value="F:transketolase activity"/>
    <property type="evidence" value="ECO:0007669"/>
    <property type="project" value="UniProtKB-EC"/>
</dbReference>
<evidence type="ECO:0000256" key="3">
    <source>
        <dbReference type="ARBA" id="ARBA00023052"/>
    </source>
</evidence>
<keyword evidence="3" id="KW-0786">Thiamine pyrophosphate</keyword>
<keyword evidence="6" id="KW-1185">Reference proteome</keyword>
<organism evidence="5 6">
    <name type="scientific">Kushneria phyllosphaerae</name>
    <dbReference type="NCBI Taxonomy" id="2100822"/>
    <lineage>
        <taxon>Bacteria</taxon>
        <taxon>Pseudomonadati</taxon>
        <taxon>Pseudomonadota</taxon>
        <taxon>Gammaproteobacteria</taxon>
        <taxon>Oceanospirillales</taxon>
        <taxon>Halomonadaceae</taxon>
        <taxon>Kushneria</taxon>
    </lineage>
</organism>
<accession>A0A2R8CGL4</accession>
<gene>
    <name evidence="5" type="primary">tkt</name>
    <name evidence="5" type="ORF">KSP9073_00035</name>
</gene>
<dbReference type="OrthoDB" id="8732661at2"/>
<comment type="similarity">
    <text evidence="2">Belongs to the transketolase family.</text>
</comment>
<dbReference type="RefSeq" id="WP_108840949.1">
    <property type="nucleotide sequence ID" value="NZ_ONZI01000001.1"/>
</dbReference>